<dbReference type="EMBL" id="HE600932">
    <property type="protein sequence ID" value="CAP33449.1"/>
    <property type="molecule type" value="Genomic_DNA"/>
</dbReference>
<dbReference type="AlphaFoldDB" id="A8XLC4"/>
<feature type="domain" description="Endonuclease/exonuclease/phosphatase" evidence="1">
    <location>
        <begin position="295"/>
        <end position="450"/>
    </location>
</feature>
<dbReference type="Pfam" id="PF03372">
    <property type="entry name" value="Exo_endo_phos"/>
    <property type="match status" value="1"/>
</dbReference>
<feature type="non-terminal residue" evidence="2">
    <location>
        <position position="1"/>
    </location>
</feature>
<dbReference type="OMA" id="WASPTEM"/>
<keyword evidence="3" id="KW-1185">Reference proteome</keyword>
<dbReference type="CTD" id="8574872"/>
<dbReference type="InterPro" id="IPR036691">
    <property type="entry name" value="Endo/exonu/phosph_ase_sf"/>
</dbReference>
<dbReference type="GO" id="GO:0003824">
    <property type="term" value="F:catalytic activity"/>
    <property type="evidence" value="ECO:0007669"/>
    <property type="project" value="InterPro"/>
</dbReference>
<dbReference type="KEGG" id="cbr:CBG_15079"/>
<evidence type="ECO:0000313" key="3">
    <source>
        <dbReference type="Proteomes" id="UP000008549"/>
    </source>
</evidence>
<dbReference type="STRING" id="6238.A8XLC4"/>
<dbReference type="Proteomes" id="UP000008549">
    <property type="component" value="Unassembled WGS sequence"/>
</dbReference>
<dbReference type="eggNOG" id="KOG1075">
    <property type="taxonomic scope" value="Eukaryota"/>
</dbReference>
<reference evidence="2 3" key="2">
    <citation type="journal article" date="2011" name="PLoS Genet.">
        <title>Caenorhabditis briggsae recombinant inbred line genotypes reveal inter-strain incompatibility and the evolution of recombination.</title>
        <authorList>
            <person name="Ross J.A."/>
            <person name="Koboldt D.C."/>
            <person name="Staisch J.E."/>
            <person name="Chamberlin H.M."/>
            <person name="Gupta B.P."/>
            <person name="Miller R.D."/>
            <person name="Baird S.E."/>
            <person name="Haag E.S."/>
        </authorList>
    </citation>
    <scope>NUCLEOTIDE SEQUENCE [LARGE SCALE GENOMIC DNA]</scope>
    <source>
        <strain evidence="2 3">AF16</strain>
    </source>
</reference>
<dbReference type="RefSeq" id="XP_002632875.1">
    <property type="nucleotide sequence ID" value="XM_002632829.1"/>
</dbReference>
<evidence type="ECO:0000259" key="1">
    <source>
        <dbReference type="Pfam" id="PF03372"/>
    </source>
</evidence>
<name>A8XLC4_CAEBR</name>
<dbReference type="GeneID" id="8574872"/>
<sequence>MVVTIIKHKPRNKRKALSALKDENGGKKSKLSEYSSKQAVDDIIESVDDMSNPLYELLSNDFKSKEEFTVNDIAMMFKSLAETILKLQSQNTMLKNQNCILNANLSNLTEKVDGLEENLKLLSSQPKESPKPPTTLIKTFASAVASTISAPESQITFMRAASLANSEDARKSNVIIKNIDLSEEAIEKAEFASKIAKDCGTSTPSVFRIPHPAKGPPIVRLAFKSKEEARTVLTKFNSIKASIQGCLNASPRPDLSKPELEKYRQSWKTVIQKNNEAGQTIYTNKVLQLDLWSSNSNIDILCLVETKIDSNYPDSLLSLDEKYAVIRKDRNRHGGGLAILIKKPINYTVVSLPTHLESVEILSVDIKIHGKTTRLIDLRESLNILLSTENPSIITGDFNCAHVDWNSYTASASQCQSLLDVSLYNGLTQFVQNPTRLEPPNILDLVFTNSMDIIRDVI</sequence>
<dbReference type="InterPro" id="IPR005135">
    <property type="entry name" value="Endo/exonuclease/phosphatase"/>
</dbReference>
<dbReference type="HOGENOM" id="CLU_597964_0_0_1"/>
<dbReference type="InParanoid" id="A8XLC4"/>
<dbReference type="Gene3D" id="3.60.10.10">
    <property type="entry name" value="Endonuclease/exonuclease/phosphatase"/>
    <property type="match status" value="1"/>
</dbReference>
<feature type="non-terminal residue" evidence="2">
    <location>
        <position position="458"/>
    </location>
</feature>
<dbReference type="SUPFAM" id="SSF56219">
    <property type="entry name" value="DNase I-like"/>
    <property type="match status" value="1"/>
</dbReference>
<dbReference type="PANTHER" id="PTHR33395:SF22">
    <property type="entry name" value="REVERSE TRANSCRIPTASE DOMAIN-CONTAINING PROTEIN"/>
    <property type="match status" value="1"/>
</dbReference>
<proteinExistence type="predicted"/>
<reference evidence="2 3" key="1">
    <citation type="journal article" date="2003" name="PLoS Biol.">
        <title>The genome sequence of Caenorhabditis briggsae: a platform for comparative genomics.</title>
        <authorList>
            <person name="Stein L.D."/>
            <person name="Bao Z."/>
            <person name="Blasiar D."/>
            <person name="Blumenthal T."/>
            <person name="Brent M.R."/>
            <person name="Chen N."/>
            <person name="Chinwalla A."/>
            <person name="Clarke L."/>
            <person name="Clee C."/>
            <person name="Coghlan A."/>
            <person name="Coulson A."/>
            <person name="D'Eustachio P."/>
            <person name="Fitch D.H."/>
            <person name="Fulton L.A."/>
            <person name="Fulton R.E."/>
            <person name="Griffiths-Jones S."/>
            <person name="Harris T.W."/>
            <person name="Hillier L.W."/>
            <person name="Kamath R."/>
            <person name="Kuwabara P.E."/>
            <person name="Mardis E.R."/>
            <person name="Marra M.A."/>
            <person name="Miner T.L."/>
            <person name="Minx P."/>
            <person name="Mullikin J.C."/>
            <person name="Plumb R.W."/>
            <person name="Rogers J."/>
            <person name="Schein J.E."/>
            <person name="Sohrmann M."/>
            <person name="Spieth J."/>
            <person name="Stajich J.E."/>
            <person name="Wei C."/>
            <person name="Willey D."/>
            <person name="Wilson R.K."/>
            <person name="Durbin R."/>
            <person name="Waterston R.H."/>
        </authorList>
    </citation>
    <scope>NUCLEOTIDE SEQUENCE [LARGE SCALE GENOMIC DNA]</scope>
    <source>
        <strain evidence="2 3">AF16</strain>
    </source>
</reference>
<gene>
    <name evidence="2" type="ORF">CBG15079</name>
    <name evidence="2" type="ORF">CBG_15079</name>
</gene>
<accession>A8XLC4</accession>
<evidence type="ECO:0000313" key="2">
    <source>
        <dbReference type="EMBL" id="CAP33449.1"/>
    </source>
</evidence>
<dbReference type="PANTHER" id="PTHR33395">
    <property type="entry name" value="TRANSCRIPTASE, PUTATIVE-RELATED-RELATED"/>
    <property type="match status" value="1"/>
</dbReference>
<protein>
    <submittedName>
        <fullName evidence="2">Protein CBG15079</fullName>
    </submittedName>
</protein>
<organism evidence="2 3">
    <name type="scientific">Caenorhabditis briggsae</name>
    <dbReference type="NCBI Taxonomy" id="6238"/>
    <lineage>
        <taxon>Eukaryota</taxon>
        <taxon>Metazoa</taxon>
        <taxon>Ecdysozoa</taxon>
        <taxon>Nematoda</taxon>
        <taxon>Chromadorea</taxon>
        <taxon>Rhabditida</taxon>
        <taxon>Rhabditina</taxon>
        <taxon>Rhabditomorpha</taxon>
        <taxon>Rhabditoidea</taxon>
        <taxon>Rhabditidae</taxon>
        <taxon>Peloderinae</taxon>
        <taxon>Caenorhabditis</taxon>
    </lineage>
</organism>